<feature type="region of interest" description="Disordered" evidence="1">
    <location>
        <begin position="1"/>
        <end position="27"/>
    </location>
</feature>
<reference evidence="2 3" key="1">
    <citation type="submission" date="2019-05" db="EMBL/GenBank/DDBJ databases">
        <title>Another draft genome of Portunus trituberculatus and its Hox gene families provides insights of decapod evolution.</title>
        <authorList>
            <person name="Jeong J.-H."/>
            <person name="Song I."/>
            <person name="Kim S."/>
            <person name="Choi T."/>
            <person name="Kim D."/>
            <person name="Ryu S."/>
            <person name="Kim W."/>
        </authorList>
    </citation>
    <scope>NUCLEOTIDE SEQUENCE [LARGE SCALE GENOMIC DNA]</scope>
    <source>
        <tissue evidence="2">Muscle</tissue>
    </source>
</reference>
<dbReference type="Proteomes" id="UP000324222">
    <property type="component" value="Unassembled WGS sequence"/>
</dbReference>
<comment type="caution">
    <text evidence="2">The sequence shown here is derived from an EMBL/GenBank/DDBJ whole genome shotgun (WGS) entry which is preliminary data.</text>
</comment>
<name>A0A5B7FFK2_PORTR</name>
<sequence>MGSNPLHGPSVARKPLPGVRKPNLHSDRVQDWNPCAWRPLGPQSMHGSIVPRRPLLRIVGKCGCQMYERICV</sequence>
<dbReference type="EMBL" id="VSRR010005744">
    <property type="protein sequence ID" value="MPC43244.1"/>
    <property type="molecule type" value="Genomic_DNA"/>
</dbReference>
<keyword evidence="3" id="KW-1185">Reference proteome</keyword>
<gene>
    <name evidence="2" type="ORF">E2C01_036885</name>
</gene>
<evidence type="ECO:0000313" key="3">
    <source>
        <dbReference type="Proteomes" id="UP000324222"/>
    </source>
</evidence>
<dbReference type="AlphaFoldDB" id="A0A5B7FFK2"/>
<organism evidence="2 3">
    <name type="scientific">Portunus trituberculatus</name>
    <name type="common">Swimming crab</name>
    <name type="synonym">Neptunus trituberculatus</name>
    <dbReference type="NCBI Taxonomy" id="210409"/>
    <lineage>
        <taxon>Eukaryota</taxon>
        <taxon>Metazoa</taxon>
        <taxon>Ecdysozoa</taxon>
        <taxon>Arthropoda</taxon>
        <taxon>Crustacea</taxon>
        <taxon>Multicrustacea</taxon>
        <taxon>Malacostraca</taxon>
        <taxon>Eumalacostraca</taxon>
        <taxon>Eucarida</taxon>
        <taxon>Decapoda</taxon>
        <taxon>Pleocyemata</taxon>
        <taxon>Brachyura</taxon>
        <taxon>Eubrachyura</taxon>
        <taxon>Portunoidea</taxon>
        <taxon>Portunidae</taxon>
        <taxon>Portuninae</taxon>
        <taxon>Portunus</taxon>
    </lineage>
</organism>
<evidence type="ECO:0000256" key="1">
    <source>
        <dbReference type="SAM" id="MobiDB-lite"/>
    </source>
</evidence>
<proteinExistence type="predicted"/>
<evidence type="ECO:0000313" key="2">
    <source>
        <dbReference type="EMBL" id="MPC43244.1"/>
    </source>
</evidence>
<accession>A0A5B7FFK2</accession>
<protein>
    <submittedName>
        <fullName evidence="2">Uncharacterized protein</fullName>
    </submittedName>
</protein>